<dbReference type="PANTHER" id="PTHR11866">
    <property type="entry name" value="G-PROTEIN COUPLED RECEPTOR FAMILY 1 MEMBER"/>
    <property type="match status" value="1"/>
</dbReference>
<evidence type="ECO:0000256" key="5">
    <source>
        <dbReference type="ARBA" id="ARBA00022989"/>
    </source>
</evidence>
<evidence type="ECO:0000256" key="2">
    <source>
        <dbReference type="ARBA" id="ARBA00010663"/>
    </source>
</evidence>
<keyword evidence="3" id="KW-1003">Cell membrane</keyword>
<proteinExistence type="inferred from homology"/>
<feature type="transmembrane region" description="Helical" evidence="12">
    <location>
        <begin position="85"/>
        <end position="103"/>
    </location>
</feature>
<evidence type="ECO:0000256" key="6">
    <source>
        <dbReference type="ARBA" id="ARBA00023040"/>
    </source>
</evidence>
<evidence type="ECO:0000256" key="11">
    <source>
        <dbReference type="RuleBase" id="RU000688"/>
    </source>
</evidence>
<dbReference type="GO" id="GO:0005886">
    <property type="term" value="C:plasma membrane"/>
    <property type="evidence" value="ECO:0007669"/>
    <property type="project" value="UniProtKB-SubCell"/>
</dbReference>
<dbReference type="GO" id="GO:0007189">
    <property type="term" value="P:adenylate cyclase-activating G protein-coupled receptor signaling pathway"/>
    <property type="evidence" value="ECO:0007669"/>
    <property type="project" value="TreeGrafter"/>
</dbReference>
<evidence type="ECO:0000256" key="4">
    <source>
        <dbReference type="ARBA" id="ARBA00022692"/>
    </source>
</evidence>
<dbReference type="PROSITE" id="PS50262">
    <property type="entry name" value="G_PROTEIN_RECEP_F1_2"/>
    <property type="match status" value="1"/>
</dbReference>
<evidence type="ECO:0000256" key="8">
    <source>
        <dbReference type="ARBA" id="ARBA00023170"/>
    </source>
</evidence>
<evidence type="ECO:0000256" key="7">
    <source>
        <dbReference type="ARBA" id="ARBA00023136"/>
    </source>
</evidence>
<keyword evidence="6 11" id="KW-0297">G-protein coupled receptor</keyword>
<feature type="transmembrane region" description="Helical" evidence="12">
    <location>
        <begin position="372"/>
        <end position="393"/>
    </location>
</feature>
<feature type="domain" description="G-protein coupled receptors family 1 profile" evidence="13">
    <location>
        <begin position="54"/>
        <end position="425"/>
    </location>
</feature>
<feature type="transmembrane region" description="Helical" evidence="12">
    <location>
        <begin position="245"/>
        <end position="269"/>
    </location>
</feature>
<keyword evidence="8 11" id="KW-0675">Receptor</keyword>
<dbReference type="EMBL" id="OC318246">
    <property type="protein sequence ID" value="CAD7401150.1"/>
    <property type="molecule type" value="Genomic_DNA"/>
</dbReference>
<feature type="transmembrane region" description="Helical" evidence="12">
    <location>
        <begin position="115"/>
        <end position="137"/>
    </location>
</feature>
<dbReference type="PANTHER" id="PTHR11866:SF16">
    <property type="entry name" value="PROSTAGLANDIN E2 RECEPTOR EP4 SUBTYPE-LIKE PROTEIN"/>
    <property type="match status" value="1"/>
</dbReference>
<dbReference type="GO" id="GO:0007204">
    <property type="term" value="P:positive regulation of cytosolic calcium ion concentration"/>
    <property type="evidence" value="ECO:0007669"/>
    <property type="project" value="TreeGrafter"/>
</dbReference>
<gene>
    <name evidence="14" type="ORF">TCEB3V08_LOCUS5877</name>
</gene>
<evidence type="ECO:0000256" key="9">
    <source>
        <dbReference type="ARBA" id="ARBA00023180"/>
    </source>
</evidence>
<evidence type="ECO:0000259" key="13">
    <source>
        <dbReference type="PROSITE" id="PS50262"/>
    </source>
</evidence>
<evidence type="ECO:0000256" key="1">
    <source>
        <dbReference type="ARBA" id="ARBA00004651"/>
    </source>
</evidence>
<dbReference type="AlphaFoldDB" id="A0A7R9CU88"/>
<dbReference type="InterPro" id="IPR017452">
    <property type="entry name" value="GPCR_Rhodpsn_7TM"/>
</dbReference>
<dbReference type="PRINTS" id="PR00237">
    <property type="entry name" value="GPCRRHODOPSN"/>
</dbReference>
<keyword evidence="10 11" id="KW-0807">Transducer</keyword>
<keyword evidence="7 12" id="KW-0472">Membrane</keyword>
<keyword evidence="9" id="KW-0325">Glycoprotein</keyword>
<keyword evidence="4 11" id="KW-0812">Transmembrane</keyword>
<sequence length="645" mass="72356">MDYDNTTIFPEMDDFPNGTFLDVSTLAPSSPGRQSGISTTQIVAGVSYVLGVIGNVAALAILCLGRKYRNRKHTLMLRFLASNDLVALLGMMVMMYLQVHLVSVAKEWWYCAFRVVWRFFGLSSGCIAIVMAVERWLALTHPFLYQKVRALFLHQKVCALSSTRRYVPFPPPEGTCPFLYQKVRVLSSTRRYVSFPPPEGKNHPQCTRLGSNPDLPIFGSLVQHGSSALYHVATKHVTHNVIMRAIFGLWFIALVLVCLPFLGFGLYYLPERMECVRYKLATTLKDKAYAYLFFSIGLLMVVCIALCNLAVIRVLCHMGCRDRSGKLVVGRRISRNSSRSRSLVGNGQQGAVAGGEITFNSSTREEVTFAKLMAVLCIVFVICWLPQVLGIVLTQFFRESKLVRVFSMLADILLSFHYTLDPYIYVLLRCQRQPGLPNFFKVLCRACRKDSRSPSHPGSLVMTEQEHLDSMDGPSSRMGTSICLVPVHLAGQIDSLVMTEHKHSVCLVPVHFARQIDSLVMTEHKHSICLGSLHMVGQIDSLVMTEHRHNCLSRFCAHGGTDLPLVMTEHKHSVCLGSLHMVGQIDSLVMTEHRHNVCLGSVHMMGQIYSLVMTEQLLYRSTHAQYNIRQVGSAESDYKVQKAVI</sequence>
<reference evidence="14" key="1">
    <citation type="submission" date="2020-11" db="EMBL/GenBank/DDBJ databases">
        <authorList>
            <person name="Tran Van P."/>
        </authorList>
    </citation>
    <scope>NUCLEOTIDE SEQUENCE</scope>
</reference>
<comment type="subcellular location">
    <subcellularLocation>
        <location evidence="1">Cell membrane</location>
        <topology evidence="1">Multi-pass membrane protein</topology>
    </subcellularLocation>
</comment>
<dbReference type="Pfam" id="PF00001">
    <property type="entry name" value="7tm_1"/>
    <property type="match status" value="1"/>
</dbReference>
<dbReference type="Gene3D" id="1.20.1070.10">
    <property type="entry name" value="Rhodopsin 7-helix transmembrane proteins"/>
    <property type="match status" value="2"/>
</dbReference>
<dbReference type="PROSITE" id="PS00237">
    <property type="entry name" value="G_PROTEIN_RECEP_F1_1"/>
    <property type="match status" value="1"/>
</dbReference>
<dbReference type="GO" id="GO:0004930">
    <property type="term" value="F:G protein-coupled receptor activity"/>
    <property type="evidence" value="ECO:0007669"/>
    <property type="project" value="UniProtKB-KW"/>
</dbReference>
<dbReference type="InterPro" id="IPR000276">
    <property type="entry name" value="GPCR_Rhodpsn"/>
</dbReference>
<evidence type="ECO:0000313" key="14">
    <source>
        <dbReference type="EMBL" id="CAD7401150.1"/>
    </source>
</evidence>
<feature type="transmembrane region" description="Helical" evidence="12">
    <location>
        <begin position="289"/>
        <end position="316"/>
    </location>
</feature>
<organism evidence="14">
    <name type="scientific">Timema cristinae</name>
    <name type="common">Walking stick</name>
    <dbReference type="NCBI Taxonomy" id="61476"/>
    <lineage>
        <taxon>Eukaryota</taxon>
        <taxon>Metazoa</taxon>
        <taxon>Ecdysozoa</taxon>
        <taxon>Arthropoda</taxon>
        <taxon>Hexapoda</taxon>
        <taxon>Insecta</taxon>
        <taxon>Pterygota</taxon>
        <taxon>Neoptera</taxon>
        <taxon>Polyneoptera</taxon>
        <taxon>Phasmatodea</taxon>
        <taxon>Timematodea</taxon>
        <taxon>Timematoidea</taxon>
        <taxon>Timematidae</taxon>
        <taxon>Timema</taxon>
    </lineage>
</organism>
<dbReference type="SUPFAM" id="SSF81321">
    <property type="entry name" value="Family A G protein-coupled receptor-like"/>
    <property type="match status" value="2"/>
</dbReference>
<comment type="similarity">
    <text evidence="2 11">Belongs to the G-protein coupled receptor 1 family.</text>
</comment>
<accession>A0A7R9CU88</accession>
<dbReference type="InterPro" id="IPR008365">
    <property type="entry name" value="Prostanoid_rcpt"/>
</dbReference>
<name>A0A7R9CU88_TIMCR</name>
<evidence type="ECO:0000256" key="10">
    <source>
        <dbReference type="ARBA" id="ARBA00023224"/>
    </source>
</evidence>
<protein>
    <recommendedName>
        <fullName evidence="13">G-protein coupled receptors family 1 profile domain-containing protein</fullName>
    </recommendedName>
</protein>
<feature type="transmembrane region" description="Helical" evidence="12">
    <location>
        <begin position="42"/>
        <end position="64"/>
    </location>
</feature>
<evidence type="ECO:0000256" key="3">
    <source>
        <dbReference type="ARBA" id="ARBA00022475"/>
    </source>
</evidence>
<keyword evidence="5 12" id="KW-1133">Transmembrane helix</keyword>
<evidence type="ECO:0000256" key="12">
    <source>
        <dbReference type="SAM" id="Phobius"/>
    </source>
</evidence>